<comment type="caution">
    <text evidence="2">The sequence shown here is derived from an EMBL/GenBank/DDBJ whole genome shotgun (WGS) entry which is preliminary data.</text>
</comment>
<feature type="transmembrane region" description="Helical" evidence="1">
    <location>
        <begin position="148"/>
        <end position="166"/>
    </location>
</feature>
<dbReference type="Proteomes" id="UP000266328">
    <property type="component" value="Unassembled WGS sequence"/>
</dbReference>
<organism evidence="2 3">
    <name type="scientific">Candidatus Cryosericum terrychapinii</name>
    <dbReference type="NCBI Taxonomy" id="2290919"/>
    <lineage>
        <taxon>Bacteria</taxon>
        <taxon>Pseudomonadati</taxon>
        <taxon>Caldisericota/Cryosericota group</taxon>
        <taxon>Candidatus Cryosericota</taxon>
        <taxon>Candidatus Cryosericia</taxon>
        <taxon>Candidatus Cryosericales</taxon>
        <taxon>Candidatus Cryosericaceae</taxon>
        <taxon>Candidatus Cryosericum</taxon>
    </lineage>
</organism>
<protein>
    <submittedName>
        <fullName evidence="2">Uncharacterized protein</fullName>
    </submittedName>
</protein>
<gene>
    <name evidence="2" type="ORF">SMC7_06870</name>
</gene>
<name>A0A398CSE2_9BACT</name>
<sequence length="167" mass="18727">MEEEHPDKTQPNLWQSMNGSYGDMPTGYRPCPFCHVVIPWESERCPSCGCVLVEHVGSSSSKTPSSIPRPAQLTSWWPAGARPVLVCVRNAVVRAGQRSWTRVRSTPRDSWSTTSRGTSWSAFQPARFPARSWWQGSIPTPTEQERQILFIASALMVVLFVVALLIR</sequence>
<dbReference type="OrthoDB" id="9849308at2"/>
<keyword evidence="1" id="KW-0472">Membrane</keyword>
<evidence type="ECO:0000256" key="1">
    <source>
        <dbReference type="SAM" id="Phobius"/>
    </source>
</evidence>
<evidence type="ECO:0000313" key="3">
    <source>
        <dbReference type="Proteomes" id="UP000266328"/>
    </source>
</evidence>
<keyword evidence="1" id="KW-0812">Transmembrane</keyword>
<dbReference type="EMBL" id="QXIS01000035">
    <property type="protein sequence ID" value="RIE05525.1"/>
    <property type="molecule type" value="Genomic_DNA"/>
</dbReference>
<accession>A0A398CSE2</accession>
<proteinExistence type="predicted"/>
<dbReference type="RefSeq" id="WP_119089612.1">
    <property type="nucleotide sequence ID" value="NZ_QXIS01000035.1"/>
</dbReference>
<keyword evidence="1" id="KW-1133">Transmembrane helix</keyword>
<dbReference type="AlphaFoldDB" id="A0A398CSE2"/>
<evidence type="ECO:0000313" key="2">
    <source>
        <dbReference type="EMBL" id="RIE05525.1"/>
    </source>
</evidence>
<keyword evidence="3" id="KW-1185">Reference proteome</keyword>
<reference evidence="2 3" key="1">
    <citation type="submission" date="2018-09" db="EMBL/GenBank/DDBJ databases">
        <title>Discovery and Ecogenomic Context for Candidatus Cryosericales, a Global Caldiserica Order Active in Thawing Permafrost.</title>
        <authorList>
            <person name="Martinez M.A."/>
            <person name="Woodcroft B.J."/>
            <person name="Ignacio Espinoza J.C."/>
            <person name="Zayed A."/>
            <person name="Singleton C.M."/>
            <person name="Boyd J."/>
            <person name="Li Y.-F."/>
            <person name="Purvine S."/>
            <person name="Maughan H."/>
            <person name="Hodgkins S.B."/>
            <person name="Anderson D."/>
            <person name="Sederholm M."/>
            <person name="Temperton B."/>
            <person name="Saleska S.R."/>
            <person name="Tyson G.W."/>
            <person name="Rich V.I."/>
        </authorList>
    </citation>
    <scope>NUCLEOTIDE SEQUENCE [LARGE SCALE GENOMIC DNA]</scope>
    <source>
        <strain evidence="2 3">SMC7</strain>
    </source>
</reference>